<name>A0ABW4LLA2_9BACI</name>
<comment type="caution">
    <text evidence="2">The sequence shown here is derived from an EMBL/GenBank/DDBJ whole genome shotgun (WGS) entry which is preliminary data.</text>
</comment>
<dbReference type="RefSeq" id="WP_377926800.1">
    <property type="nucleotide sequence ID" value="NZ_JBHUEM010000003.1"/>
</dbReference>
<organism evidence="2 3">
    <name type="scientific">Bacillus salitolerans</name>
    <dbReference type="NCBI Taxonomy" id="1437434"/>
    <lineage>
        <taxon>Bacteria</taxon>
        <taxon>Bacillati</taxon>
        <taxon>Bacillota</taxon>
        <taxon>Bacilli</taxon>
        <taxon>Bacillales</taxon>
        <taxon>Bacillaceae</taxon>
        <taxon>Bacillus</taxon>
    </lineage>
</organism>
<dbReference type="EMBL" id="JBHUEM010000003">
    <property type="protein sequence ID" value="MFD1735696.1"/>
    <property type="molecule type" value="Genomic_DNA"/>
</dbReference>
<dbReference type="Proteomes" id="UP001597214">
    <property type="component" value="Unassembled WGS sequence"/>
</dbReference>
<evidence type="ECO:0000259" key="1">
    <source>
        <dbReference type="Pfam" id="PF23648"/>
    </source>
</evidence>
<keyword evidence="2" id="KW-0808">Transferase</keyword>
<feature type="domain" description="DUF7147" evidence="1">
    <location>
        <begin position="1"/>
        <end position="121"/>
    </location>
</feature>
<evidence type="ECO:0000313" key="2">
    <source>
        <dbReference type="EMBL" id="MFD1735696.1"/>
    </source>
</evidence>
<evidence type="ECO:0000313" key="3">
    <source>
        <dbReference type="Proteomes" id="UP001597214"/>
    </source>
</evidence>
<keyword evidence="2" id="KW-0418">Kinase</keyword>
<keyword evidence="3" id="KW-1185">Reference proteome</keyword>
<dbReference type="GO" id="GO:0016301">
    <property type="term" value="F:kinase activity"/>
    <property type="evidence" value="ECO:0007669"/>
    <property type="project" value="UniProtKB-KW"/>
</dbReference>
<accession>A0ABW4LLA2</accession>
<protein>
    <submittedName>
        <fullName evidence="2">Methylthioribose kinase</fullName>
    </submittedName>
</protein>
<proteinExistence type="predicted"/>
<gene>
    <name evidence="2" type="ORF">ACFSCX_03875</name>
</gene>
<reference evidence="3" key="1">
    <citation type="journal article" date="2019" name="Int. J. Syst. Evol. Microbiol.">
        <title>The Global Catalogue of Microorganisms (GCM) 10K type strain sequencing project: providing services to taxonomists for standard genome sequencing and annotation.</title>
        <authorList>
            <consortium name="The Broad Institute Genomics Platform"/>
            <consortium name="The Broad Institute Genome Sequencing Center for Infectious Disease"/>
            <person name="Wu L."/>
            <person name="Ma J."/>
        </authorList>
    </citation>
    <scope>NUCLEOTIDE SEQUENCE [LARGE SCALE GENOMIC DNA]</scope>
    <source>
        <strain evidence="3">CCUG 49339</strain>
    </source>
</reference>
<sequence length="124" mass="14520">MIQRFIELGEGYSDIYELMELGKSNPHRIKQMLALHTTINEKKYVSIAIVLQPAKEGKFMPIYICREGIPIDSQRYQLFRSLSEEVNKKLISFEIKPSSAFSEKELYYQYLLGILRLHHILPSL</sequence>
<dbReference type="InterPro" id="IPR055571">
    <property type="entry name" value="DUF7147"/>
</dbReference>
<dbReference type="Pfam" id="PF23648">
    <property type="entry name" value="DUF7147"/>
    <property type="match status" value="1"/>
</dbReference>